<reference evidence="2 3" key="1">
    <citation type="submission" date="2018-03" db="EMBL/GenBank/DDBJ databases">
        <title>Finding Nemo's genes: A chromosome-scale reference assembly of the genome of the orange clownfish Amphiprion percula.</title>
        <authorList>
            <person name="Lehmann R."/>
        </authorList>
    </citation>
    <scope>NUCLEOTIDE SEQUENCE</scope>
</reference>
<evidence type="ECO:0000313" key="3">
    <source>
        <dbReference type="Proteomes" id="UP000265080"/>
    </source>
</evidence>
<reference evidence="2" key="3">
    <citation type="submission" date="2025-09" db="UniProtKB">
        <authorList>
            <consortium name="Ensembl"/>
        </authorList>
    </citation>
    <scope>IDENTIFICATION</scope>
</reference>
<evidence type="ECO:0000313" key="2">
    <source>
        <dbReference type="Ensembl" id="ENSAPEP00000015665.1"/>
    </source>
</evidence>
<dbReference type="Proteomes" id="UP000265080">
    <property type="component" value="Chromosome 22"/>
</dbReference>
<name>A0A3P8STM7_AMPPE</name>
<organism evidence="2 3">
    <name type="scientific">Amphiprion percula</name>
    <name type="common">Orange clownfish</name>
    <name type="synonym">Lutjanus percula</name>
    <dbReference type="NCBI Taxonomy" id="161767"/>
    <lineage>
        <taxon>Eukaryota</taxon>
        <taxon>Metazoa</taxon>
        <taxon>Chordata</taxon>
        <taxon>Craniata</taxon>
        <taxon>Vertebrata</taxon>
        <taxon>Euteleostomi</taxon>
        <taxon>Actinopterygii</taxon>
        <taxon>Neopterygii</taxon>
        <taxon>Teleostei</taxon>
        <taxon>Neoteleostei</taxon>
        <taxon>Acanthomorphata</taxon>
        <taxon>Ovalentaria</taxon>
        <taxon>Pomacentridae</taxon>
        <taxon>Amphiprion</taxon>
    </lineage>
</organism>
<dbReference type="Ensembl" id="ENSAPET00000016072.1">
    <property type="protein sequence ID" value="ENSAPEP00000015665.1"/>
    <property type="gene ID" value="ENSAPEG00000011157.1"/>
</dbReference>
<dbReference type="AlphaFoldDB" id="A0A3P8STM7"/>
<keyword evidence="3" id="KW-1185">Reference proteome</keyword>
<reference evidence="2" key="2">
    <citation type="submission" date="2025-08" db="UniProtKB">
        <authorList>
            <consortium name="Ensembl"/>
        </authorList>
    </citation>
    <scope>IDENTIFICATION</scope>
</reference>
<sequence>MFFTKNCTTPFVTSAPLLPTHSSSHGDTKTPDGNWWKKNNLRAVDENPKTMSKFTSHAETGNSRAHKPCTVTTSFYT</sequence>
<feature type="region of interest" description="Disordered" evidence="1">
    <location>
        <begin position="16"/>
        <end position="40"/>
    </location>
</feature>
<proteinExistence type="predicted"/>
<accession>A0A3P8STM7</accession>
<protein>
    <submittedName>
        <fullName evidence="2">Uncharacterized protein</fullName>
    </submittedName>
</protein>
<evidence type="ECO:0000256" key="1">
    <source>
        <dbReference type="SAM" id="MobiDB-lite"/>
    </source>
</evidence>